<dbReference type="Gene3D" id="1.25.40.20">
    <property type="entry name" value="Ankyrin repeat-containing domain"/>
    <property type="match status" value="8"/>
</dbReference>
<dbReference type="SUPFAM" id="SSF48403">
    <property type="entry name" value="Ankyrin repeat"/>
    <property type="match status" value="2"/>
</dbReference>
<evidence type="ECO:0000256" key="3">
    <source>
        <dbReference type="PROSITE-ProRule" id="PRU00023"/>
    </source>
</evidence>
<feature type="repeat" description="ANK" evidence="3">
    <location>
        <begin position="510"/>
        <end position="542"/>
    </location>
</feature>
<feature type="repeat" description="ANK" evidence="3">
    <location>
        <begin position="377"/>
        <end position="409"/>
    </location>
</feature>
<proteinExistence type="predicted"/>
<dbReference type="PRINTS" id="PR01415">
    <property type="entry name" value="ANKYRIN"/>
</dbReference>
<dbReference type="EMBL" id="VJMJ01000244">
    <property type="protein sequence ID" value="KAF0725318.1"/>
    <property type="molecule type" value="Genomic_DNA"/>
</dbReference>
<feature type="repeat" description="ANK" evidence="3">
    <location>
        <begin position="477"/>
        <end position="509"/>
    </location>
</feature>
<accession>A0A6G0WCX6</accession>
<dbReference type="PROSITE" id="PS50088">
    <property type="entry name" value="ANK_REPEAT"/>
    <property type="match status" value="11"/>
</dbReference>
<dbReference type="AlphaFoldDB" id="A0A6G0WCX6"/>
<keyword evidence="2 3" id="KW-0040">ANK repeat</keyword>
<keyword evidence="4" id="KW-0732">Signal</keyword>
<feature type="repeat" description="ANK" evidence="3">
    <location>
        <begin position="201"/>
        <end position="233"/>
    </location>
</feature>
<reference evidence="5 6" key="1">
    <citation type="submission" date="2019-07" db="EMBL/GenBank/DDBJ databases">
        <title>Genomics analysis of Aphanomyces spp. identifies a new class of oomycete effector associated with host adaptation.</title>
        <authorList>
            <person name="Gaulin E."/>
        </authorList>
    </citation>
    <scope>NUCLEOTIDE SEQUENCE [LARGE SCALE GENOMIC DNA]</scope>
    <source>
        <strain evidence="5 6">ATCC 201684</strain>
    </source>
</reference>
<dbReference type="Pfam" id="PF12796">
    <property type="entry name" value="Ank_2"/>
    <property type="match status" value="3"/>
</dbReference>
<evidence type="ECO:0000256" key="1">
    <source>
        <dbReference type="ARBA" id="ARBA00022737"/>
    </source>
</evidence>
<sequence length="643" mass="70008">MNSFTAPLSVEIWPAYALALFLGLTSTGNAGDGTAYSCIEGHLETSLTRMARPRCTRQRKMDMLMWHVTRDTPLHLAAMNKQLAVVQELLARGANADAGDWSYRGAFSWRFRGLNNSGTSQRTLCWWYLLCQSTSTGGLLCFALPSGLLNVVTTLLDHDADVNKRNYAGCTPLYQAAKKGFVDVVKELLSRGASTNVFDFDRNTPLHWAAGRGQVEMVQQLLIQGASVNAVSKGRLAVMELLVNAGADVSAINKKRERAYDLGSEEIKAWFKRMNTIETTLKLLEIAPAFVQSCRILSCQSVFISSGIEDMDEQLYDAAVGGDLAGVLSQLRLGASVNSQNRENRTTPLHVSSAAGHLIIVKELLDHGAVVDARDNVGQTPLHMAAQNGYVHVVKELLVHGALVDAVKIQTRDTPLHLAAKNKHLAVIKELLAHGANVDAGDWDKRSALYLAAHRGRVDIVKELLAHGASVDKTTRHGRSPLFCAANCGHLSVVTTLLDLGAGLSTPNFEGCTPLYQASKKGFVVLTKELLARGAATDTVDFNGNTPLHWASERGHLDVVKALLAYGANVRLRNQERETPLHKAAKDSRLPIIQVLINAGIKTTAHNKRGETASDLVSDEVKAWIESVKLTRPRLSARQSTRD</sequence>
<dbReference type="InterPro" id="IPR002110">
    <property type="entry name" value="Ankyrin_rpt"/>
</dbReference>
<feature type="repeat" description="ANK" evidence="3">
    <location>
        <begin position="576"/>
        <end position="608"/>
    </location>
</feature>
<evidence type="ECO:0000313" key="6">
    <source>
        <dbReference type="Proteomes" id="UP000481153"/>
    </source>
</evidence>
<dbReference type="Pfam" id="PF00023">
    <property type="entry name" value="Ank"/>
    <property type="match status" value="2"/>
</dbReference>
<feature type="repeat" description="ANK" evidence="3">
    <location>
        <begin position="444"/>
        <end position="476"/>
    </location>
</feature>
<feature type="repeat" description="ANK" evidence="3">
    <location>
        <begin position="344"/>
        <end position="376"/>
    </location>
</feature>
<comment type="caution">
    <text evidence="5">The sequence shown here is derived from an EMBL/GenBank/DDBJ whole genome shotgun (WGS) entry which is preliminary data.</text>
</comment>
<dbReference type="PANTHER" id="PTHR24171">
    <property type="entry name" value="ANKYRIN REPEAT DOMAIN-CONTAINING PROTEIN 39-RELATED"/>
    <property type="match status" value="1"/>
</dbReference>
<keyword evidence="6" id="KW-1185">Reference proteome</keyword>
<organism evidence="5 6">
    <name type="scientific">Aphanomyces euteiches</name>
    <dbReference type="NCBI Taxonomy" id="100861"/>
    <lineage>
        <taxon>Eukaryota</taxon>
        <taxon>Sar</taxon>
        <taxon>Stramenopiles</taxon>
        <taxon>Oomycota</taxon>
        <taxon>Saprolegniomycetes</taxon>
        <taxon>Saprolegniales</taxon>
        <taxon>Verrucalvaceae</taxon>
        <taxon>Aphanomyces</taxon>
    </lineage>
</organism>
<dbReference type="SMART" id="SM00248">
    <property type="entry name" value="ANK"/>
    <property type="match status" value="12"/>
</dbReference>
<dbReference type="VEuPathDB" id="FungiDB:AeMF1_005974"/>
<feature type="repeat" description="ANK" evidence="3">
    <location>
        <begin position="411"/>
        <end position="443"/>
    </location>
</feature>
<evidence type="ECO:0000256" key="4">
    <source>
        <dbReference type="SAM" id="SignalP"/>
    </source>
</evidence>
<gene>
    <name evidence="5" type="ORF">Ae201684_016215</name>
</gene>
<protein>
    <submittedName>
        <fullName evidence="5">Uncharacterized protein</fullName>
    </submittedName>
</protein>
<evidence type="ECO:0000256" key="2">
    <source>
        <dbReference type="ARBA" id="ARBA00023043"/>
    </source>
</evidence>
<feature type="repeat" description="ANK" evidence="3">
    <location>
        <begin position="168"/>
        <end position="200"/>
    </location>
</feature>
<feature type="repeat" description="ANK" evidence="3">
    <location>
        <begin position="543"/>
        <end position="575"/>
    </location>
</feature>
<keyword evidence="1" id="KW-0677">Repeat</keyword>
<feature type="repeat" description="ANK" evidence="3">
    <location>
        <begin position="69"/>
        <end position="101"/>
    </location>
</feature>
<dbReference type="InterPro" id="IPR036770">
    <property type="entry name" value="Ankyrin_rpt-contain_sf"/>
</dbReference>
<name>A0A6G0WCX6_9STRA</name>
<dbReference type="PROSITE" id="PS50297">
    <property type="entry name" value="ANK_REP_REGION"/>
    <property type="match status" value="11"/>
</dbReference>
<evidence type="ECO:0000313" key="5">
    <source>
        <dbReference type="EMBL" id="KAF0725318.1"/>
    </source>
</evidence>
<feature type="signal peptide" evidence="4">
    <location>
        <begin position="1"/>
        <end position="30"/>
    </location>
</feature>
<dbReference type="Proteomes" id="UP000481153">
    <property type="component" value="Unassembled WGS sequence"/>
</dbReference>
<feature type="chain" id="PRO_5026259383" evidence="4">
    <location>
        <begin position="31"/>
        <end position="643"/>
    </location>
</feature>